<dbReference type="AlphaFoldDB" id="A0A931LTE7"/>
<accession>A0A931LTE7</accession>
<keyword evidence="1" id="KW-0812">Transmembrane</keyword>
<evidence type="ECO:0000313" key="2">
    <source>
        <dbReference type="EMBL" id="MBI1755808.1"/>
    </source>
</evidence>
<keyword evidence="1" id="KW-1133">Transmembrane helix</keyword>
<reference evidence="2" key="1">
    <citation type="submission" date="2020-07" db="EMBL/GenBank/DDBJ databases">
        <title>Huge and variable diversity of episymbiotic CPR bacteria and DPANN archaea in groundwater ecosystems.</title>
        <authorList>
            <person name="He C.Y."/>
            <person name="Keren R."/>
            <person name="Whittaker M."/>
            <person name="Farag I.F."/>
            <person name="Doudna J."/>
            <person name="Cate J.H.D."/>
            <person name="Banfield J.F."/>
        </authorList>
    </citation>
    <scope>NUCLEOTIDE SEQUENCE</scope>
    <source>
        <strain evidence="2">NC_groundwater_17_Pr7_B-0.1um_64_12</strain>
    </source>
</reference>
<dbReference type="Proteomes" id="UP000727962">
    <property type="component" value="Unassembled WGS sequence"/>
</dbReference>
<evidence type="ECO:0000313" key="3">
    <source>
        <dbReference type="Proteomes" id="UP000727962"/>
    </source>
</evidence>
<comment type="caution">
    <text evidence="2">The sequence shown here is derived from an EMBL/GenBank/DDBJ whole genome shotgun (WGS) entry which is preliminary data.</text>
</comment>
<gene>
    <name evidence="2" type="ORF">HYR64_01710</name>
</gene>
<sequence>MRGRFWNARRKWMGNLAPASIWLPLTAAGVIVIMRPVRWAAVGLWLLASGQVLAWLALNFVGLYENRAMRAALEREFLILKPGFRGWRLFAGYASEGYSSVLDPHEDLGYLLLTPDGIEFIGDSRRLVIRRNQVLRIFRKPNVHTFVGLGGWVCVEALEAGHPRVHRFEPRQRDSLLGNFLLLGGLKRRLTNWLKRDGPQSR</sequence>
<dbReference type="EMBL" id="JACOSL010000011">
    <property type="protein sequence ID" value="MBI1755808.1"/>
    <property type="molecule type" value="Genomic_DNA"/>
</dbReference>
<organism evidence="2 3">
    <name type="scientific">Fimbriimonas ginsengisoli</name>
    <dbReference type="NCBI Taxonomy" id="1005039"/>
    <lineage>
        <taxon>Bacteria</taxon>
        <taxon>Bacillati</taxon>
        <taxon>Armatimonadota</taxon>
        <taxon>Fimbriimonadia</taxon>
        <taxon>Fimbriimonadales</taxon>
        <taxon>Fimbriimonadaceae</taxon>
        <taxon>Fimbriimonas</taxon>
    </lineage>
</organism>
<evidence type="ECO:0000256" key="1">
    <source>
        <dbReference type="SAM" id="Phobius"/>
    </source>
</evidence>
<feature type="transmembrane region" description="Helical" evidence="1">
    <location>
        <begin position="39"/>
        <end position="61"/>
    </location>
</feature>
<protein>
    <submittedName>
        <fullName evidence="2">Uncharacterized protein</fullName>
    </submittedName>
</protein>
<proteinExistence type="predicted"/>
<feature type="transmembrane region" description="Helical" evidence="1">
    <location>
        <begin position="12"/>
        <end position="33"/>
    </location>
</feature>
<name>A0A931LTE7_FIMGI</name>
<keyword evidence="1" id="KW-0472">Membrane</keyword>